<dbReference type="PANTHER" id="PTHR33564">
    <property type="entry name" value="TRANSMEMBRANE PROTEIN"/>
    <property type="match status" value="1"/>
</dbReference>
<evidence type="ECO:0000313" key="3">
    <source>
        <dbReference type="Proteomes" id="UP000631114"/>
    </source>
</evidence>
<dbReference type="OrthoDB" id="695890at2759"/>
<organism evidence="2 3">
    <name type="scientific">Coptis chinensis</name>
    <dbReference type="NCBI Taxonomy" id="261450"/>
    <lineage>
        <taxon>Eukaryota</taxon>
        <taxon>Viridiplantae</taxon>
        <taxon>Streptophyta</taxon>
        <taxon>Embryophyta</taxon>
        <taxon>Tracheophyta</taxon>
        <taxon>Spermatophyta</taxon>
        <taxon>Magnoliopsida</taxon>
        <taxon>Ranunculales</taxon>
        <taxon>Ranunculaceae</taxon>
        <taxon>Coptidoideae</taxon>
        <taxon>Coptis</taxon>
    </lineage>
</organism>
<dbReference type="AlphaFoldDB" id="A0A835IE26"/>
<accession>A0A835IE26</accession>
<keyword evidence="1" id="KW-0812">Transmembrane</keyword>
<dbReference type="Proteomes" id="UP000631114">
    <property type="component" value="Unassembled WGS sequence"/>
</dbReference>
<proteinExistence type="predicted"/>
<keyword evidence="1" id="KW-0472">Membrane</keyword>
<comment type="caution">
    <text evidence="2">The sequence shown here is derived from an EMBL/GenBank/DDBJ whole genome shotgun (WGS) entry which is preliminary data.</text>
</comment>
<dbReference type="EMBL" id="JADFTS010000003">
    <property type="protein sequence ID" value="KAF9614957.1"/>
    <property type="molecule type" value="Genomic_DNA"/>
</dbReference>
<keyword evidence="1" id="KW-1133">Transmembrane helix</keyword>
<name>A0A835IE26_9MAGN</name>
<sequence length="135" mass="15712">MSSILISQGMVFATAMAVSGTVFLLAFRRTKSTDHQFITINQNSDSRTPQNLRSCLSLDGNRREKKKKRVHFADDVVDHPTRNGDDFRRECRQSMRPNYQDCGFENRNKQTMPENRMALYNGILRDRIQRTTCSY</sequence>
<evidence type="ECO:0000256" key="1">
    <source>
        <dbReference type="SAM" id="Phobius"/>
    </source>
</evidence>
<protein>
    <submittedName>
        <fullName evidence="2">Uncharacterized protein</fullName>
    </submittedName>
</protein>
<evidence type="ECO:0000313" key="2">
    <source>
        <dbReference type="EMBL" id="KAF9614957.1"/>
    </source>
</evidence>
<dbReference type="PANTHER" id="PTHR33564:SF11">
    <property type="entry name" value="OS06G0604600 PROTEIN"/>
    <property type="match status" value="1"/>
</dbReference>
<keyword evidence="3" id="KW-1185">Reference proteome</keyword>
<feature type="transmembrane region" description="Helical" evidence="1">
    <location>
        <begin position="6"/>
        <end position="27"/>
    </location>
</feature>
<reference evidence="2 3" key="1">
    <citation type="submission" date="2020-10" db="EMBL/GenBank/DDBJ databases">
        <title>The Coptis chinensis genome and diversification of protoberbering-type alkaloids.</title>
        <authorList>
            <person name="Wang B."/>
            <person name="Shu S."/>
            <person name="Song C."/>
            <person name="Liu Y."/>
        </authorList>
    </citation>
    <scope>NUCLEOTIDE SEQUENCE [LARGE SCALE GENOMIC DNA]</scope>
    <source>
        <strain evidence="2">HL-2020</strain>
        <tissue evidence="2">Leaf</tissue>
    </source>
</reference>
<gene>
    <name evidence="2" type="ORF">IFM89_021387</name>
</gene>